<dbReference type="GO" id="GO:0016705">
    <property type="term" value="F:oxidoreductase activity, acting on paired donors, with incorporation or reduction of molecular oxygen"/>
    <property type="evidence" value="ECO:0007669"/>
    <property type="project" value="InterPro"/>
</dbReference>
<keyword evidence="1" id="KW-0560">Oxidoreductase</keyword>
<dbReference type="PANTHER" id="PTHR30137">
    <property type="entry name" value="LUCIFERASE-LIKE MONOOXYGENASE"/>
    <property type="match status" value="1"/>
</dbReference>
<dbReference type="RefSeq" id="WP_093183934.1">
    <property type="nucleotide sequence ID" value="NZ_FMYH01000005.1"/>
</dbReference>
<feature type="domain" description="Luciferase-like" evidence="3">
    <location>
        <begin position="1"/>
        <end position="305"/>
    </location>
</feature>
<dbReference type="InterPro" id="IPR011251">
    <property type="entry name" value="Luciferase-like_dom"/>
</dbReference>
<reference evidence="4 5" key="1">
    <citation type="submission" date="2016-09" db="EMBL/GenBank/DDBJ databases">
        <authorList>
            <person name="Capua I."/>
            <person name="De Benedictis P."/>
            <person name="Joannis T."/>
            <person name="Lombin L.H."/>
            <person name="Cattoli G."/>
        </authorList>
    </citation>
    <scope>NUCLEOTIDE SEQUENCE [LARGE SCALE GENOMIC DNA]</scope>
    <source>
        <strain evidence="4 5">ISLP-3</strain>
    </source>
</reference>
<dbReference type="AlphaFoldDB" id="A0A1G6RFM0"/>
<evidence type="ECO:0000313" key="4">
    <source>
        <dbReference type="EMBL" id="SDD03460.1"/>
    </source>
</evidence>
<dbReference type="Pfam" id="PF00296">
    <property type="entry name" value="Bac_luciferase"/>
    <property type="match status" value="1"/>
</dbReference>
<evidence type="ECO:0000256" key="1">
    <source>
        <dbReference type="ARBA" id="ARBA00023002"/>
    </source>
</evidence>
<protein>
    <submittedName>
        <fullName evidence="4">Probable oxidoreductase, LLM family</fullName>
    </submittedName>
</protein>
<keyword evidence="2" id="KW-0503">Monooxygenase</keyword>
<name>A0A1G6RFM0_9MICO</name>
<keyword evidence="5" id="KW-1185">Reference proteome</keyword>
<accession>A0A1G6RFM0</accession>
<organism evidence="4 5">
    <name type="scientific">Sanguibacter gelidistatuariae</name>
    <dbReference type="NCBI Taxonomy" id="1814289"/>
    <lineage>
        <taxon>Bacteria</taxon>
        <taxon>Bacillati</taxon>
        <taxon>Actinomycetota</taxon>
        <taxon>Actinomycetes</taxon>
        <taxon>Micrococcales</taxon>
        <taxon>Sanguibacteraceae</taxon>
        <taxon>Sanguibacter</taxon>
    </lineage>
</organism>
<sequence length="348" mass="36895">MELGVYSFGDVQRDPSTGALGSTAQAMRNLLEAIQLADQVGLDYFGIGEHHTREMPASAGATVLGAAAATTKTIRLGTAVTVLSTDDPIRVYQQLATVDALSNGRAEITAGRGSSIESFPLFGYELADYDALYEEKLTLLMQINDLADGERITWQGKFRSPLTDAEVVPRAERGRLPVWRATGGSPASSARAGQQGLPVVYGIIGGQAARFRPLAELYRASAAQAGHSGADITVAVANPGFIGETSQGAKDLWWKQWSTMWSSLGPARGVTGPPRSAYDREADGGGSLFVGSPQEIADRIIALHGHLGHSRQVLQMDVGHLPQKDFLRSIELLGTQVKPLVDAALGAS</sequence>
<dbReference type="GO" id="GO:0004497">
    <property type="term" value="F:monooxygenase activity"/>
    <property type="evidence" value="ECO:0007669"/>
    <property type="project" value="UniProtKB-KW"/>
</dbReference>
<gene>
    <name evidence="4" type="ORF">SAMN05216410_2679</name>
</gene>
<evidence type="ECO:0000313" key="5">
    <source>
        <dbReference type="Proteomes" id="UP000199039"/>
    </source>
</evidence>
<dbReference type="Gene3D" id="3.20.20.30">
    <property type="entry name" value="Luciferase-like domain"/>
    <property type="match status" value="1"/>
</dbReference>
<proteinExistence type="predicted"/>
<dbReference type="Proteomes" id="UP000199039">
    <property type="component" value="Unassembled WGS sequence"/>
</dbReference>
<dbReference type="SUPFAM" id="SSF51679">
    <property type="entry name" value="Bacterial luciferase-like"/>
    <property type="match status" value="1"/>
</dbReference>
<dbReference type="STRING" id="1814289.SAMN05216410_2679"/>
<dbReference type="PANTHER" id="PTHR30137:SF8">
    <property type="entry name" value="BLR5498 PROTEIN"/>
    <property type="match status" value="1"/>
</dbReference>
<dbReference type="InterPro" id="IPR050766">
    <property type="entry name" value="Bact_Lucif_Oxidored"/>
</dbReference>
<dbReference type="InterPro" id="IPR036661">
    <property type="entry name" value="Luciferase-like_sf"/>
</dbReference>
<dbReference type="OrthoDB" id="9776438at2"/>
<dbReference type="GO" id="GO:0005829">
    <property type="term" value="C:cytosol"/>
    <property type="evidence" value="ECO:0007669"/>
    <property type="project" value="TreeGrafter"/>
</dbReference>
<evidence type="ECO:0000256" key="2">
    <source>
        <dbReference type="ARBA" id="ARBA00023033"/>
    </source>
</evidence>
<evidence type="ECO:0000259" key="3">
    <source>
        <dbReference type="Pfam" id="PF00296"/>
    </source>
</evidence>
<dbReference type="EMBL" id="FMYH01000005">
    <property type="protein sequence ID" value="SDD03460.1"/>
    <property type="molecule type" value="Genomic_DNA"/>
</dbReference>